<name>A0AAD6HUM7_9EURO</name>
<proteinExistence type="predicted"/>
<gene>
    <name evidence="2" type="ORF">N7493_001687</name>
</gene>
<keyword evidence="3" id="KW-1185">Reference proteome</keyword>
<dbReference type="EMBL" id="JAQJAN010000002">
    <property type="protein sequence ID" value="KAJ5738532.1"/>
    <property type="molecule type" value="Genomic_DNA"/>
</dbReference>
<dbReference type="AlphaFoldDB" id="A0AAD6HUM7"/>
<feature type="coiled-coil region" evidence="1">
    <location>
        <begin position="590"/>
        <end position="659"/>
    </location>
</feature>
<sequence length="814" mass="90671">MAEENEKIIAIEIPGNPNTIMNEDHLNLVEEIERIVTASYIPSLQDLKRQVESGGPSAIRYWALQKPCQIALLADVLVEGLSRSKTALPLLSCFCSAVAFRNAVLSRHPALLDGLLEKALDVDWGDLEFRQACVSMLSHPLPSKIVPPVRIADLITTLALNIAESPSEKTIAPVYSLMKGLRGRSLVRYDVSTEVMSQLQLELTNTLRKFNDHMRVLLSLATFAQIVSIETNDMGNTQQAPPWLISIEDFFGPKRGVKTLDLVVLRIILACSSPNDNNLTPSQAAESIGFAITIADAIGSEQKNAWITTSSSKIAKLCEKVARDGLDREVQIMGTAFLLLLLPAAQLPSSIRELGLHALLSKGSKGVMGVMSHDHIPRIAESLAESEESAIYHLLRLSFEAVKGSDLPDQDLLSDLQLSNLILKGFQASQSTALAAALLDSVSTKNTILSLLKNFPVDSQQSDCRGMIACASEKAMLQNRLLANIFDVYFTATLTRHGSNAEAIVLKTFIDRAIASYSSSSCSFSKSELTTFRHSQTGFFPPQLPVRNWQSVMSDALLGDYTNSHEILMRRINDACIDLERRCHDVEGPLRRVEEERDQGILKISQLNEQRKEQEELLESSNRQRESLQKELAQAEDHLTGLTESLNMAQREYEDLRLEHDINIQHEREKARTRELELTAEITMRSDEIDRLRANIKALHEHKETADSLHSQLSNAFDTKLAQLKQVLEDMKATCSAKDSQIQGLLMDLNRMERLMANRASEINDLRASLRTSREENTRELTSAADTAANALQAKDLIIQDLEMKLHSLRELLK</sequence>
<accession>A0AAD6HUM7</accession>
<evidence type="ECO:0000313" key="3">
    <source>
        <dbReference type="Proteomes" id="UP001215712"/>
    </source>
</evidence>
<organism evidence="2 3">
    <name type="scientific">Penicillium malachiteum</name>
    <dbReference type="NCBI Taxonomy" id="1324776"/>
    <lineage>
        <taxon>Eukaryota</taxon>
        <taxon>Fungi</taxon>
        <taxon>Dikarya</taxon>
        <taxon>Ascomycota</taxon>
        <taxon>Pezizomycotina</taxon>
        <taxon>Eurotiomycetes</taxon>
        <taxon>Eurotiomycetidae</taxon>
        <taxon>Eurotiales</taxon>
        <taxon>Aspergillaceae</taxon>
        <taxon>Penicillium</taxon>
    </lineage>
</organism>
<evidence type="ECO:0000256" key="1">
    <source>
        <dbReference type="SAM" id="Coils"/>
    </source>
</evidence>
<evidence type="ECO:0000313" key="2">
    <source>
        <dbReference type="EMBL" id="KAJ5738532.1"/>
    </source>
</evidence>
<dbReference type="Proteomes" id="UP001215712">
    <property type="component" value="Unassembled WGS sequence"/>
</dbReference>
<comment type="caution">
    <text evidence="2">The sequence shown here is derived from an EMBL/GenBank/DDBJ whole genome shotgun (WGS) entry which is preliminary data.</text>
</comment>
<protein>
    <submittedName>
        <fullName evidence="2">Uncharacterized protein</fullName>
    </submittedName>
</protein>
<reference evidence="2" key="2">
    <citation type="submission" date="2023-01" db="EMBL/GenBank/DDBJ databases">
        <authorList>
            <person name="Petersen C."/>
        </authorList>
    </citation>
    <scope>NUCLEOTIDE SEQUENCE</scope>
    <source>
        <strain evidence="2">IBT 17514</strain>
    </source>
</reference>
<reference evidence="2" key="1">
    <citation type="journal article" date="2023" name="IMA Fungus">
        <title>Comparative genomic study of the Penicillium genus elucidates a diverse pangenome and 15 lateral gene transfer events.</title>
        <authorList>
            <person name="Petersen C."/>
            <person name="Sorensen T."/>
            <person name="Nielsen M.R."/>
            <person name="Sondergaard T.E."/>
            <person name="Sorensen J.L."/>
            <person name="Fitzpatrick D.A."/>
            <person name="Frisvad J.C."/>
            <person name="Nielsen K.L."/>
        </authorList>
    </citation>
    <scope>NUCLEOTIDE SEQUENCE</scope>
    <source>
        <strain evidence="2">IBT 17514</strain>
    </source>
</reference>
<keyword evidence="1" id="KW-0175">Coiled coil</keyword>